<dbReference type="EMBL" id="LXQA010331314">
    <property type="protein sequence ID" value="MCI44491.1"/>
    <property type="molecule type" value="Genomic_DNA"/>
</dbReference>
<comment type="caution">
    <text evidence="1">The sequence shown here is derived from an EMBL/GenBank/DDBJ whole genome shotgun (WGS) entry which is preliminary data.</text>
</comment>
<name>A0A392S6H1_9FABA</name>
<evidence type="ECO:0000313" key="2">
    <source>
        <dbReference type="Proteomes" id="UP000265520"/>
    </source>
</evidence>
<accession>A0A392S6H1</accession>
<protein>
    <submittedName>
        <fullName evidence="1">Uncharacterized protein</fullName>
    </submittedName>
</protein>
<dbReference type="Proteomes" id="UP000265520">
    <property type="component" value="Unassembled WGS sequence"/>
</dbReference>
<reference evidence="1 2" key="1">
    <citation type="journal article" date="2018" name="Front. Plant Sci.">
        <title>Red Clover (Trifolium pratense) and Zigzag Clover (T. medium) - A Picture of Genomic Similarities and Differences.</title>
        <authorList>
            <person name="Dluhosova J."/>
            <person name="Istvanek J."/>
            <person name="Nedelnik J."/>
            <person name="Repkova J."/>
        </authorList>
    </citation>
    <scope>NUCLEOTIDE SEQUENCE [LARGE SCALE GENOMIC DNA]</scope>
    <source>
        <strain evidence="2">cv. 10/8</strain>
        <tissue evidence="1">Leaf</tissue>
    </source>
</reference>
<dbReference type="AlphaFoldDB" id="A0A392S6H1"/>
<proteinExistence type="predicted"/>
<evidence type="ECO:0000313" key="1">
    <source>
        <dbReference type="EMBL" id="MCI44491.1"/>
    </source>
</evidence>
<sequence length="66" mass="7244">NLMAKFTESSAVDSTKDDDAELENTIDLTKDSGLFTPAKRSYAATDTTQDGASVFKLKKQIKIEKD</sequence>
<feature type="non-terminal residue" evidence="1">
    <location>
        <position position="1"/>
    </location>
</feature>
<organism evidence="1 2">
    <name type="scientific">Trifolium medium</name>
    <dbReference type="NCBI Taxonomy" id="97028"/>
    <lineage>
        <taxon>Eukaryota</taxon>
        <taxon>Viridiplantae</taxon>
        <taxon>Streptophyta</taxon>
        <taxon>Embryophyta</taxon>
        <taxon>Tracheophyta</taxon>
        <taxon>Spermatophyta</taxon>
        <taxon>Magnoliopsida</taxon>
        <taxon>eudicotyledons</taxon>
        <taxon>Gunneridae</taxon>
        <taxon>Pentapetalae</taxon>
        <taxon>rosids</taxon>
        <taxon>fabids</taxon>
        <taxon>Fabales</taxon>
        <taxon>Fabaceae</taxon>
        <taxon>Papilionoideae</taxon>
        <taxon>50 kb inversion clade</taxon>
        <taxon>NPAAA clade</taxon>
        <taxon>Hologalegina</taxon>
        <taxon>IRL clade</taxon>
        <taxon>Trifolieae</taxon>
        <taxon>Trifolium</taxon>
    </lineage>
</organism>
<keyword evidence="2" id="KW-1185">Reference proteome</keyword>